<dbReference type="InterPro" id="IPR006683">
    <property type="entry name" value="Thioestr_dom"/>
</dbReference>
<dbReference type="OrthoDB" id="2831072at2759"/>
<dbReference type="Gene3D" id="3.10.129.10">
    <property type="entry name" value="Hotdog Thioesterase"/>
    <property type="match status" value="1"/>
</dbReference>
<dbReference type="InterPro" id="IPR029069">
    <property type="entry name" value="HotDog_dom_sf"/>
</dbReference>
<dbReference type="Pfam" id="PF03061">
    <property type="entry name" value="4HBT"/>
    <property type="match status" value="1"/>
</dbReference>
<dbReference type="InParanoid" id="S8E1I9"/>
<evidence type="ECO:0000256" key="1">
    <source>
        <dbReference type="ARBA" id="ARBA00008324"/>
    </source>
</evidence>
<keyword evidence="5" id="KW-1185">Reference proteome</keyword>
<dbReference type="AlphaFoldDB" id="S8E1I9"/>
<dbReference type="eggNOG" id="KOG3328">
    <property type="taxonomic scope" value="Eukaryota"/>
</dbReference>
<dbReference type="PANTHER" id="PTHR21660">
    <property type="entry name" value="THIOESTERASE SUPERFAMILY MEMBER-RELATED"/>
    <property type="match status" value="1"/>
</dbReference>
<dbReference type="InterPro" id="IPR003736">
    <property type="entry name" value="PAAI_dom"/>
</dbReference>
<dbReference type="PANTHER" id="PTHR21660:SF1">
    <property type="entry name" value="ACYL-COENZYME A THIOESTERASE 13"/>
    <property type="match status" value="1"/>
</dbReference>
<sequence length="190" mass="20572">MSPSPSSRSSRSARFARARELLEQANCNLSPEHKEIIARAGAAFNSEGHFADSIMMQTRMIECTTFVRPEDGSTQARVVLELVVAQDMCNAHGMMHGGCSAYLVDHCTSVALIVQGLVTEGSLYLVSQSLNTTYHAGAKLGDKLNIVCTTVSAGKRAVSARAEIWNLTTRRLTVTGNQVQMVPSRSEVKL</sequence>
<dbReference type="GO" id="GO:0047617">
    <property type="term" value="F:fatty acyl-CoA hydrolase activity"/>
    <property type="evidence" value="ECO:0007669"/>
    <property type="project" value="InterPro"/>
</dbReference>
<gene>
    <name evidence="4" type="ORF">FOMPIDRAFT_1024425</name>
</gene>
<dbReference type="STRING" id="743788.S8E1I9"/>
<dbReference type="EMBL" id="KE504160">
    <property type="protein sequence ID" value="EPS99051.1"/>
    <property type="molecule type" value="Genomic_DNA"/>
</dbReference>
<keyword evidence="2" id="KW-0378">Hydrolase</keyword>
<dbReference type="Proteomes" id="UP000015241">
    <property type="component" value="Unassembled WGS sequence"/>
</dbReference>
<comment type="similarity">
    <text evidence="1">Belongs to the thioesterase PaaI family.</text>
</comment>
<evidence type="ECO:0000313" key="4">
    <source>
        <dbReference type="EMBL" id="EPS99051.1"/>
    </source>
</evidence>
<evidence type="ECO:0000259" key="3">
    <source>
        <dbReference type="Pfam" id="PF03061"/>
    </source>
</evidence>
<dbReference type="CDD" id="cd03443">
    <property type="entry name" value="PaaI_thioesterase"/>
    <property type="match status" value="1"/>
</dbReference>
<dbReference type="HOGENOM" id="CLU_085799_2_0_1"/>
<dbReference type="InterPro" id="IPR039298">
    <property type="entry name" value="ACOT13"/>
</dbReference>
<evidence type="ECO:0000313" key="5">
    <source>
        <dbReference type="Proteomes" id="UP000015241"/>
    </source>
</evidence>
<proteinExistence type="inferred from homology"/>
<accession>S8E1I9</accession>
<organism evidence="4 5">
    <name type="scientific">Fomitopsis schrenkii</name>
    <name type="common">Brown rot fungus</name>
    <dbReference type="NCBI Taxonomy" id="2126942"/>
    <lineage>
        <taxon>Eukaryota</taxon>
        <taxon>Fungi</taxon>
        <taxon>Dikarya</taxon>
        <taxon>Basidiomycota</taxon>
        <taxon>Agaricomycotina</taxon>
        <taxon>Agaricomycetes</taxon>
        <taxon>Polyporales</taxon>
        <taxon>Fomitopsis</taxon>
    </lineage>
</organism>
<evidence type="ECO:0000256" key="2">
    <source>
        <dbReference type="ARBA" id="ARBA00022801"/>
    </source>
</evidence>
<protein>
    <recommendedName>
        <fullName evidence="3">Thioesterase domain-containing protein</fullName>
    </recommendedName>
</protein>
<dbReference type="NCBIfam" id="TIGR00369">
    <property type="entry name" value="unchar_dom_1"/>
    <property type="match status" value="1"/>
</dbReference>
<reference evidence="4 5" key="1">
    <citation type="journal article" date="2012" name="Science">
        <title>The Paleozoic origin of enzymatic lignin decomposition reconstructed from 31 fungal genomes.</title>
        <authorList>
            <person name="Floudas D."/>
            <person name="Binder M."/>
            <person name="Riley R."/>
            <person name="Barry K."/>
            <person name="Blanchette R.A."/>
            <person name="Henrissat B."/>
            <person name="Martinez A.T."/>
            <person name="Otillar R."/>
            <person name="Spatafora J.W."/>
            <person name="Yadav J.S."/>
            <person name="Aerts A."/>
            <person name="Benoit I."/>
            <person name="Boyd A."/>
            <person name="Carlson A."/>
            <person name="Copeland A."/>
            <person name="Coutinho P.M."/>
            <person name="de Vries R.P."/>
            <person name="Ferreira P."/>
            <person name="Findley K."/>
            <person name="Foster B."/>
            <person name="Gaskell J."/>
            <person name="Glotzer D."/>
            <person name="Gorecki P."/>
            <person name="Heitman J."/>
            <person name="Hesse C."/>
            <person name="Hori C."/>
            <person name="Igarashi K."/>
            <person name="Jurgens J.A."/>
            <person name="Kallen N."/>
            <person name="Kersten P."/>
            <person name="Kohler A."/>
            <person name="Kuees U."/>
            <person name="Kumar T.K.A."/>
            <person name="Kuo A."/>
            <person name="LaButti K."/>
            <person name="Larrondo L.F."/>
            <person name="Lindquist E."/>
            <person name="Ling A."/>
            <person name="Lombard V."/>
            <person name="Lucas S."/>
            <person name="Lundell T."/>
            <person name="Martin R."/>
            <person name="McLaughlin D.J."/>
            <person name="Morgenstern I."/>
            <person name="Morin E."/>
            <person name="Murat C."/>
            <person name="Nagy L.G."/>
            <person name="Nolan M."/>
            <person name="Ohm R.A."/>
            <person name="Patyshakuliyeva A."/>
            <person name="Rokas A."/>
            <person name="Ruiz-Duenas F.J."/>
            <person name="Sabat G."/>
            <person name="Salamov A."/>
            <person name="Samejima M."/>
            <person name="Schmutz J."/>
            <person name="Slot J.C."/>
            <person name="St John F."/>
            <person name="Stenlid J."/>
            <person name="Sun H."/>
            <person name="Sun S."/>
            <person name="Syed K."/>
            <person name="Tsang A."/>
            <person name="Wiebenga A."/>
            <person name="Young D."/>
            <person name="Pisabarro A."/>
            <person name="Eastwood D.C."/>
            <person name="Martin F."/>
            <person name="Cullen D."/>
            <person name="Grigoriev I.V."/>
            <person name="Hibbett D.S."/>
        </authorList>
    </citation>
    <scope>NUCLEOTIDE SEQUENCE</scope>
    <source>
        <strain evidence="5">FP-58527</strain>
    </source>
</reference>
<feature type="domain" description="Thioesterase" evidence="3">
    <location>
        <begin position="92"/>
        <end position="170"/>
    </location>
</feature>
<dbReference type="SUPFAM" id="SSF54637">
    <property type="entry name" value="Thioesterase/thiol ester dehydrase-isomerase"/>
    <property type="match status" value="1"/>
</dbReference>
<name>S8E1I9_FOMSC</name>